<reference evidence="2 3" key="1">
    <citation type="submission" date="2019-06" db="EMBL/GenBank/DDBJ databases">
        <title>Sequencing the genomes of 1000 actinobacteria strains.</title>
        <authorList>
            <person name="Klenk H.-P."/>
        </authorList>
    </citation>
    <scope>NUCLEOTIDE SEQUENCE [LARGE SCALE GENOMIC DNA]</scope>
    <source>
        <strain evidence="2 3">DSM 45928</strain>
    </source>
</reference>
<dbReference type="Proteomes" id="UP000317043">
    <property type="component" value="Unassembled WGS sequence"/>
</dbReference>
<dbReference type="NCBIfam" id="TIGR02246">
    <property type="entry name" value="SgcJ/EcaC family oxidoreductase"/>
    <property type="match status" value="1"/>
</dbReference>
<evidence type="ECO:0000313" key="2">
    <source>
        <dbReference type="EMBL" id="TQL76279.1"/>
    </source>
</evidence>
<sequence>MNSAIETIENTLAEYVKHQNDPKEFLAMHTDETSIVNIMGRRVLGKPAFSEAMMAAMVGPIAHIRTSLDIEDIRFLRPDIAIVAATKHVHGRENSDGDLPSVGSMTLVLSQEDGQWKVAVAQTTPRVV</sequence>
<evidence type="ECO:0000259" key="1">
    <source>
        <dbReference type="Pfam" id="PF14534"/>
    </source>
</evidence>
<dbReference type="InterPro" id="IPR011944">
    <property type="entry name" value="Steroid_delta5-4_isomerase"/>
</dbReference>
<dbReference type="AlphaFoldDB" id="A0A543AUN7"/>
<accession>A0A543AUN7</accession>
<dbReference type="Gene3D" id="3.10.450.50">
    <property type="match status" value="1"/>
</dbReference>
<gene>
    <name evidence="2" type="ORF">FB566_1803</name>
</gene>
<feature type="domain" description="DUF4440" evidence="1">
    <location>
        <begin position="5"/>
        <end position="118"/>
    </location>
</feature>
<proteinExistence type="predicted"/>
<dbReference type="OrthoDB" id="2887901at2"/>
<organism evidence="2 3">
    <name type="scientific">Stackebrandtia endophytica</name>
    <dbReference type="NCBI Taxonomy" id="1496996"/>
    <lineage>
        <taxon>Bacteria</taxon>
        <taxon>Bacillati</taxon>
        <taxon>Actinomycetota</taxon>
        <taxon>Actinomycetes</taxon>
        <taxon>Glycomycetales</taxon>
        <taxon>Glycomycetaceae</taxon>
        <taxon>Stackebrandtia</taxon>
    </lineage>
</organism>
<name>A0A543AUN7_9ACTN</name>
<dbReference type="SUPFAM" id="SSF54427">
    <property type="entry name" value="NTF2-like"/>
    <property type="match status" value="1"/>
</dbReference>
<dbReference type="InterPro" id="IPR032710">
    <property type="entry name" value="NTF2-like_dom_sf"/>
</dbReference>
<dbReference type="InterPro" id="IPR027843">
    <property type="entry name" value="DUF4440"/>
</dbReference>
<protein>
    <submittedName>
        <fullName evidence="2">Uncharacterized protein (TIGR02246 family)</fullName>
    </submittedName>
</protein>
<dbReference type="InParanoid" id="A0A543AUN7"/>
<dbReference type="RefSeq" id="WP_142037449.1">
    <property type="nucleotide sequence ID" value="NZ_JBHTGS010000001.1"/>
</dbReference>
<comment type="caution">
    <text evidence="2">The sequence shown here is derived from an EMBL/GenBank/DDBJ whole genome shotgun (WGS) entry which is preliminary data.</text>
</comment>
<keyword evidence="3" id="KW-1185">Reference proteome</keyword>
<evidence type="ECO:0000313" key="3">
    <source>
        <dbReference type="Proteomes" id="UP000317043"/>
    </source>
</evidence>
<dbReference type="EMBL" id="VFOW01000001">
    <property type="protein sequence ID" value="TQL76279.1"/>
    <property type="molecule type" value="Genomic_DNA"/>
</dbReference>
<dbReference type="Pfam" id="PF14534">
    <property type="entry name" value="DUF4440"/>
    <property type="match status" value="1"/>
</dbReference>